<feature type="region of interest" description="Disordered" evidence="8">
    <location>
        <begin position="1295"/>
        <end position="1468"/>
    </location>
</feature>
<feature type="transmembrane region" description="Helical" evidence="9">
    <location>
        <begin position="21"/>
        <end position="45"/>
    </location>
</feature>
<dbReference type="PRINTS" id="PR00783">
    <property type="entry name" value="MINTRINSICP"/>
</dbReference>
<evidence type="ECO:0000313" key="10">
    <source>
        <dbReference type="EMBL" id="RHY09966.1"/>
    </source>
</evidence>
<feature type="compositionally biased region" description="Polar residues" evidence="8">
    <location>
        <begin position="542"/>
        <end position="559"/>
    </location>
</feature>
<evidence type="ECO:0000256" key="1">
    <source>
        <dbReference type="ARBA" id="ARBA00004141"/>
    </source>
</evidence>
<feature type="region of interest" description="Disordered" evidence="8">
    <location>
        <begin position="1039"/>
        <end position="1064"/>
    </location>
</feature>
<feature type="region of interest" description="Disordered" evidence="8">
    <location>
        <begin position="1082"/>
        <end position="1226"/>
    </location>
</feature>
<dbReference type="EMBL" id="QUSZ01005377">
    <property type="protein sequence ID" value="RHY09966.1"/>
    <property type="molecule type" value="Genomic_DNA"/>
</dbReference>
<evidence type="ECO:0000256" key="9">
    <source>
        <dbReference type="SAM" id="Phobius"/>
    </source>
</evidence>
<feature type="compositionally biased region" description="Polar residues" evidence="8">
    <location>
        <begin position="1295"/>
        <end position="1304"/>
    </location>
</feature>
<dbReference type="Proteomes" id="UP000265427">
    <property type="component" value="Unassembled WGS sequence"/>
</dbReference>
<dbReference type="PROSITE" id="PS50096">
    <property type="entry name" value="IQ"/>
    <property type="match status" value="1"/>
</dbReference>
<feature type="region of interest" description="Disordered" evidence="8">
    <location>
        <begin position="1596"/>
        <end position="1626"/>
    </location>
</feature>
<dbReference type="Gene3D" id="1.20.1080.10">
    <property type="entry name" value="Glycerol uptake facilitator protein"/>
    <property type="match status" value="1"/>
</dbReference>
<feature type="region of interest" description="Disordered" evidence="8">
    <location>
        <begin position="194"/>
        <end position="219"/>
    </location>
</feature>
<dbReference type="SUPFAM" id="SSF81338">
    <property type="entry name" value="Aquaporin-like"/>
    <property type="match status" value="1"/>
</dbReference>
<feature type="compositionally biased region" description="Basic and acidic residues" evidence="8">
    <location>
        <begin position="1389"/>
        <end position="1428"/>
    </location>
</feature>
<feature type="compositionally biased region" description="Polar residues" evidence="8">
    <location>
        <begin position="1443"/>
        <end position="1463"/>
    </location>
</feature>
<feature type="compositionally biased region" description="Basic and acidic residues" evidence="8">
    <location>
        <begin position="756"/>
        <end position="772"/>
    </location>
</feature>
<dbReference type="GO" id="GO:0005886">
    <property type="term" value="C:plasma membrane"/>
    <property type="evidence" value="ECO:0007669"/>
    <property type="project" value="TreeGrafter"/>
</dbReference>
<evidence type="ECO:0000313" key="11">
    <source>
        <dbReference type="Proteomes" id="UP000265427"/>
    </source>
</evidence>
<dbReference type="GO" id="GO:0015254">
    <property type="term" value="F:glycerol channel activity"/>
    <property type="evidence" value="ECO:0007669"/>
    <property type="project" value="TreeGrafter"/>
</dbReference>
<dbReference type="InterPro" id="IPR000425">
    <property type="entry name" value="MIP"/>
</dbReference>
<reference evidence="10 11" key="1">
    <citation type="submission" date="2018-08" db="EMBL/GenBank/DDBJ databases">
        <title>Aphanomyces genome sequencing and annotation.</title>
        <authorList>
            <person name="Minardi D."/>
            <person name="Oidtmann B."/>
            <person name="Van Der Giezen M."/>
            <person name="Studholme D.J."/>
        </authorList>
    </citation>
    <scope>NUCLEOTIDE SEQUENCE [LARGE SCALE GENOMIC DNA]</scope>
    <source>
        <strain evidence="10 11">Kv</strain>
    </source>
</reference>
<feature type="region of interest" description="Disordered" evidence="8">
    <location>
        <begin position="754"/>
        <end position="780"/>
    </location>
</feature>
<dbReference type="InterPro" id="IPR023271">
    <property type="entry name" value="Aquaporin-like"/>
</dbReference>
<feature type="compositionally biased region" description="Acidic residues" evidence="8">
    <location>
        <begin position="1599"/>
        <end position="1617"/>
    </location>
</feature>
<feature type="region of interest" description="Disordered" evidence="8">
    <location>
        <begin position="877"/>
        <end position="899"/>
    </location>
</feature>
<feature type="compositionally biased region" description="Polar residues" evidence="8">
    <location>
        <begin position="1187"/>
        <end position="1205"/>
    </location>
</feature>
<evidence type="ECO:0000256" key="8">
    <source>
        <dbReference type="SAM" id="MobiDB-lite"/>
    </source>
</evidence>
<feature type="region of interest" description="Disordered" evidence="8">
    <location>
        <begin position="497"/>
        <end position="588"/>
    </location>
</feature>
<evidence type="ECO:0000256" key="5">
    <source>
        <dbReference type="ARBA" id="ARBA00022989"/>
    </source>
</evidence>
<dbReference type="InterPro" id="IPR050363">
    <property type="entry name" value="MIP/Aquaporin"/>
</dbReference>
<feature type="compositionally biased region" description="Low complexity" evidence="8">
    <location>
        <begin position="497"/>
        <end position="512"/>
    </location>
</feature>
<feature type="transmembrane region" description="Helical" evidence="9">
    <location>
        <begin position="66"/>
        <end position="89"/>
    </location>
</feature>
<feature type="compositionally biased region" description="Polar residues" evidence="8">
    <location>
        <begin position="1554"/>
        <end position="1570"/>
    </location>
</feature>
<feature type="compositionally biased region" description="Acidic residues" evidence="8">
    <location>
        <begin position="957"/>
        <end position="970"/>
    </location>
</feature>
<feature type="compositionally biased region" description="Polar residues" evidence="8">
    <location>
        <begin position="1085"/>
        <end position="1097"/>
    </location>
</feature>
<gene>
    <name evidence="10" type="ORF">DYB36_003177</name>
</gene>
<feature type="region of interest" description="Disordered" evidence="8">
    <location>
        <begin position="1254"/>
        <end position="1283"/>
    </location>
</feature>
<feature type="compositionally biased region" description="Basic residues" evidence="8">
    <location>
        <begin position="812"/>
        <end position="823"/>
    </location>
</feature>
<feature type="compositionally biased region" description="Low complexity" evidence="8">
    <location>
        <begin position="1379"/>
        <end position="1388"/>
    </location>
</feature>
<feature type="compositionally biased region" description="Low complexity" evidence="8">
    <location>
        <begin position="1137"/>
        <end position="1150"/>
    </location>
</feature>
<accession>A0A397ASN3</accession>
<dbReference type="PANTHER" id="PTHR43829:SF9">
    <property type="entry name" value="AQUAPORIN-9"/>
    <property type="match status" value="1"/>
</dbReference>
<dbReference type="VEuPathDB" id="FungiDB:H257_01701"/>
<feature type="compositionally biased region" description="Polar residues" evidence="8">
    <location>
        <begin position="1313"/>
        <end position="1343"/>
    </location>
</feature>
<feature type="region of interest" description="Disordered" evidence="8">
    <location>
        <begin position="1493"/>
        <end position="1575"/>
    </location>
</feature>
<keyword evidence="6 9" id="KW-0472">Membrane</keyword>
<evidence type="ECO:0000256" key="2">
    <source>
        <dbReference type="ARBA" id="ARBA00006175"/>
    </source>
</evidence>
<keyword evidence="3" id="KW-0813">Transport</keyword>
<protein>
    <submittedName>
        <fullName evidence="10">Uncharacterized protein</fullName>
    </submittedName>
</protein>
<dbReference type="InterPro" id="IPR022357">
    <property type="entry name" value="MIP_CS"/>
</dbReference>
<keyword evidence="5 9" id="KW-1133">Transmembrane helix</keyword>
<sequence>MGFGGGSGAQVTLSNGQHGNYTHITLCWGIAVMLGIHVGGAISGAHMNPAVSFTFCVLGKLPWGKLPWFCLSQLSGAFCAAWVVFLMYYPALTQYDPEFTMAKSGRIFVSGPQTTETLLSAFVTEVCAVGEFLLISQVNIRQAYPQKAIIAQAQVASPTASPTLRSTYDPMQVTVFHRICDHLVCDSRPATARVEVPPSRGSGSVGVVDSRPNRPSSAHTRLLTTYGAPQSTNASPDQAAVITKQDLRRKRAEEYLSDRVRQIYNDVGRDTRPVKKHLFHDGSFGSNSSGGRVSSNTYKGDTESLQDTIHALKFQLHQEADKRSKMAARCRRLEQVVAMKDKKLEEALALHAQHGSYNSYQRELANRERAYNHMLGKLREKIDQQATTLAAYEDTVNDLKASTKHTRVMEMEETLAQLSMELKLTEAKVEDRDRDLAQCYKQLEDRSESTAQKAVKRLRTVVLALNDDKKRLDKETKVLKAYILAKERELAAITVAAKSQPKPKQPSVVVSPNKPTARPVVVADPTTPKPPPSKSAGRPLSASRSRPISTPGRSLSTPQRPLKSEHTAVVVSPKPTSAKRPTVTKATAPPPVSVTPVVPPLPLTACMMAELVEPEIPSPPPLEKPLGLEMLQTKVAPTVPVVAILTVASTTELPKSTMSAPATIDAVKSSKLETSTTSLSEAPISNNPYSNSLPQVVAPATADDDSLVDDSKDTTDIERILNGGGRAAVADISSPPDDDDMDDADFEALMAFETKATPRQDERRDETVKLNDKDDDDVDEEGDVLTEIAALKIQKLYKVYSRRRDSMELHRETKKKQQHRQSSRNKLQDTLVGGQDAVAQSLLSSSSLGSSTSREAPTRIPVEAEHKAASVIQKAYRRSTTTTTTAVSGPTTEQRPARERASLEITEVQATHVESGGKAVIVDAMPAESNMQNSTSQSVAKFLGESTATAEPCIDNTNDESYFEPAESEGEVTPSASESLLVPSSSNNEAMSSNNTDGYSAPAESEGQVTPSASNEAFNVIPNSTLVYYNDMKIDSLRQEDNDDEYSQPGYTVGKRTPSPNVAEGYSVQHNVAATAIQNAFRHSAASSRGNAPSAATSAVDVNDDDVYSEVAESEGKISPSASDSELNGASPHPIKAEATQQTAAASAIQKADRRPSMAGSKPIAQHDDEGTYDDNYDDDDVAEDTPYSNVAASDGSAVSPNGSTIEIGAATSETPTEKQHAAAAAIQKAFRDATVRGNGHPSNDTSALISVHEDLGGADAPSDVVQSGHERNAPTPVPPLDYEADKHAAATTIQSAFRRSIPSTPRPIEEVTQPSTDATAEASSTFPMNLSTQQNQAASAIQNPLVRPSLASDATGEAEAAGDDDVYSEPGDGDGKLTPSTSSSHPTRSYDEHDSTNQDDHVHDSTNQDDHVPQAEGARRPVQDAKKPSTSYDTPHEGGDDGSSSLTTHYNMAEATTSSSANGKVHTGGEAINAASAYVAAQEVNLNDAASTIQHAFRHSTPRRTTTPTSTDRPVETDPTRPHTGDVIDDDTSLYNVIPTPRDNEYPDDEDVTSSQAPNTSSQDDVPSTSDRHLIESVMDHLDDEEDTDRRLAADVPLEYEDEFLDDDNADNEGISEDAQQLLAD</sequence>
<name>A0A397ASN3_APHAT</name>
<keyword evidence="4 9" id="KW-0812">Transmembrane</keyword>
<feature type="compositionally biased region" description="Low complexity" evidence="8">
    <location>
        <begin position="974"/>
        <end position="995"/>
    </location>
</feature>
<organism evidence="10 11">
    <name type="scientific">Aphanomyces astaci</name>
    <name type="common">Crayfish plague agent</name>
    <dbReference type="NCBI Taxonomy" id="112090"/>
    <lineage>
        <taxon>Eukaryota</taxon>
        <taxon>Sar</taxon>
        <taxon>Stramenopiles</taxon>
        <taxon>Oomycota</taxon>
        <taxon>Saprolegniomycetes</taxon>
        <taxon>Saprolegniales</taxon>
        <taxon>Verrucalvaceae</taxon>
        <taxon>Aphanomyces</taxon>
    </lineage>
</organism>
<feature type="compositionally biased region" description="Polar residues" evidence="8">
    <location>
        <begin position="1007"/>
        <end position="1016"/>
    </location>
</feature>
<dbReference type="Pfam" id="PF00230">
    <property type="entry name" value="MIP"/>
    <property type="match status" value="1"/>
</dbReference>
<evidence type="ECO:0000256" key="4">
    <source>
        <dbReference type="ARBA" id="ARBA00022692"/>
    </source>
</evidence>
<dbReference type="PANTHER" id="PTHR43829">
    <property type="entry name" value="AQUAPORIN OR AQUAGLYCEROPORIN RELATED"/>
    <property type="match status" value="1"/>
</dbReference>
<evidence type="ECO:0000256" key="3">
    <source>
        <dbReference type="ARBA" id="ARBA00022448"/>
    </source>
</evidence>
<feature type="region of interest" description="Disordered" evidence="8">
    <location>
        <begin position="950"/>
        <end position="1016"/>
    </location>
</feature>
<comment type="similarity">
    <text evidence="2">Belongs to the MIP/aquaporin (TC 1.A.8) family.</text>
</comment>
<proteinExistence type="inferred from homology"/>
<keyword evidence="7" id="KW-0175">Coiled coil</keyword>
<feature type="region of interest" description="Disordered" evidence="8">
    <location>
        <begin position="804"/>
        <end position="831"/>
    </location>
</feature>
<evidence type="ECO:0000256" key="6">
    <source>
        <dbReference type="ARBA" id="ARBA00023136"/>
    </source>
</evidence>
<feature type="compositionally biased region" description="Acidic residues" evidence="8">
    <location>
        <begin position="1171"/>
        <end position="1184"/>
    </location>
</feature>
<feature type="compositionally biased region" description="Basic and acidic residues" evidence="8">
    <location>
        <begin position="1514"/>
        <end position="1527"/>
    </location>
</feature>
<feature type="coiled-coil region" evidence="7">
    <location>
        <begin position="375"/>
        <end position="428"/>
    </location>
</feature>
<dbReference type="PROSITE" id="PS00221">
    <property type="entry name" value="MIP"/>
    <property type="match status" value="1"/>
</dbReference>
<feature type="compositionally biased region" description="Low complexity" evidence="8">
    <location>
        <begin position="196"/>
        <end position="210"/>
    </location>
</feature>
<comment type="subcellular location">
    <subcellularLocation>
        <location evidence="1">Membrane</location>
        <topology evidence="1">Multi-pass membrane protein</topology>
    </subcellularLocation>
</comment>
<evidence type="ECO:0000256" key="7">
    <source>
        <dbReference type="SAM" id="Coils"/>
    </source>
</evidence>
<comment type="caution">
    <text evidence="10">The sequence shown here is derived from an EMBL/GenBank/DDBJ whole genome shotgun (WGS) entry which is preliminary data.</text>
</comment>
<dbReference type="GO" id="GO:0015250">
    <property type="term" value="F:water channel activity"/>
    <property type="evidence" value="ECO:0007669"/>
    <property type="project" value="TreeGrafter"/>
</dbReference>